<protein>
    <submittedName>
        <fullName evidence="3">Unannotated protein</fullName>
    </submittedName>
</protein>
<evidence type="ECO:0000313" key="5">
    <source>
        <dbReference type="EMBL" id="CAB5033035.1"/>
    </source>
</evidence>
<dbReference type="Pfam" id="PF00313">
    <property type="entry name" value="CSD"/>
    <property type="match status" value="1"/>
</dbReference>
<evidence type="ECO:0000313" key="4">
    <source>
        <dbReference type="EMBL" id="CAB4883645.1"/>
    </source>
</evidence>
<dbReference type="EMBL" id="CAFABE010000157">
    <property type="protein sequence ID" value="CAB4834939.1"/>
    <property type="molecule type" value="Genomic_DNA"/>
</dbReference>
<dbReference type="InterPro" id="IPR012340">
    <property type="entry name" value="NA-bd_OB-fold"/>
</dbReference>
<dbReference type="GO" id="GO:0003676">
    <property type="term" value="F:nucleic acid binding"/>
    <property type="evidence" value="ECO:0007669"/>
    <property type="project" value="InterPro"/>
</dbReference>
<accession>A0A6J7ASK6</accession>
<dbReference type="SUPFAM" id="SSF50249">
    <property type="entry name" value="Nucleic acid-binding proteins"/>
    <property type="match status" value="1"/>
</dbReference>
<dbReference type="AlphaFoldDB" id="A0A6J7ASK6"/>
<dbReference type="Gene3D" id="2.40.50.140">
    <property type="entry name" value="Nucleic acid-binding proteins"/>
    <property type="match status" value="1"/>
</dbReference>
<evidence type="ECO:0000313" key="3">
    <source>
        <dbReference type="EMBL" id="CAB4834939.1"/>
    </source>
</evidence>
<reference evidence="3" key="1">
    <citation type="submission" date="2020-05" db="EMBL/GenBank/DDBJ databases">
        <authorList>
            <person name="Chiriac C."/>
            <person name="Salcher M."/>
            <person name="Ghai R."/>
            <person name="Kavagutti S V."/>
        </authorList>
    </citation>
    <scope>NUCLEOTIDE SEQUENCE</scope>
</reference>
<name>A0A6J7ASK6_9ZZZZ</name>
<sequence>MGGRSTGIVTEFDRQRGLGQIKSDEGAELSFHATSIADGTRNISVGQRVTFARQAAHRGVFEAVSLLSVSNSQSGATSDVPSVAAPLFGSGDGTALS</sequence>
<evidence type="ECO:0000256" key="1">
    <source>
        <dbReference type="SAM" id="MobiDB-lite"/>
    </source>
</evidence>
<evidence type="ECO:0000259" key="2">
    <source>
        <dbReference type="Pfam" id="PF00313"/>
    </source>
</evidence>
<dbReference type="EMBL" id="CAFBPM010000039">
    <property type="protein sequence ID" value="CAB5033035.1"/>
    <property type="molecule type" value="Genomic_DNA"/>
</dbReference>
<dbReference type="InterPro" id="IPR002059">
    <property type="entry name" value="CSP_DNA-bd"/>
</dbReference>
<feature type="region of interest" description="Disordered" evidence="1">
    <location>
        <begin position="72"/>
        <end position="97"/>
    </location>
</feature>
<gene>
    <name evidence="3" type="ORF">UFOPK3164_01790</name>
    <name evidence="4" type="ORF">UFOPK3427_01794</name>
    <name evidence="5" type="ORF">UFOPK4112_01889</name>
</gene>
<organism evidence="3">
    <name type="scientific">freshwater metagenome</name>
    <dbReference type="NCBI Taxonomy" id="449393"/>
    <lineage>
        <taxon>unclassified sequences</taxon>
        <taxon>metagenomes</taxon>
        <taxon>ecological metagenomes</taxon>
    </lineage>
</organism>
<proteinExistence type="predicted"/>
<feature type="domain" description="CSD" evidence="2">
    <location>
        <begin position="6"/>
        <end position="59"/>
    </location>
</feature>
<dbReference type="EMBL" id="CAFBLT010000003">
    <property type="protein sequence ID" value="CAB4883645.1"/>
    <property type="molecule type" value="Genomic_DNA"/>
</dbReference>